<dbReference type="InterPro" id="IPR000387">
    <property type="entry name" value="Tyr_Pase_dom"/>
</dbReference>
<dbReference type="STRING" id="1108044.GOOTI_128_00180"/>
<evidence type="ECO:0000313" key="3">
    <source>
        <dbReference type="Proteomes" id="UP000005038"/>
    </source>
</evidence>
<proteinExistence type="predicted"/>
<dbReference type="Pfam" id="PF13350">
    <property type="entry name" value="Y_phosphatase3"/>
    <property type="match status" value="1"/>
</dbReference>
<dbReference type="InterPro" id="IPR029021">
    <property type="entry name" value="Prot-tyrosine_phosphatase-like"/>
</dbReference>
<dbReference type="EMBL" id="BAFB01000128">
    <property type="protein sequence ID" value="GAB34875.1"/>
    <property type="molecule type" value="Genomic_DNA"/>
</dbReference>
<dbReference type="InterPro" id="IPR016130">
    <property type="entry name" value="Tyr_Pase_AS"/>
</dbReference>
<dbReference type="GO" id="GO:0004721">
    <property type="term" value="F:phosphoprotein phosphatase activity"/>
    <property type="evidence" value="ECO:0007669"/>
    <property type="project" value="InterPro"/>
</dbReference>
<sequence length="384" mass="41343">MGSSLEGPAGLLGFRPIAGLRTSDGRRVIDGALYRSATPQFVAAADARHFVERTGLRQIVDLRLDYEAAAEGSGGFSATEVAILNIPFAIRAPVAEGSAVAPMPGADPLVATYLGYLGACDAFRALIDALLDRDGLPAMVHCTMGKDRTGVAVAMVLDSIGVLRRDICRNYAQRSEDIPAMMGRLREMASYGDAVDVYPPEAMQMDPATVLRFLAWMDLRHNGTRQWLASVGVDATRLLQLENTLLEDDMTTASTQILRSVVLPATPDEVWAVVGDTGGVHRWIPGIDSSSVDGEVRTAIFDDGSPAHERIVEHDDARRTYTYSYLDGPIPLDAYESTITVGPELDGDGALFVWNATLSATPEVVTAVEGLYDAGIARLQEIFR</sequence>
<dbReference type="InterPro" id="IPR023393">
    <property type="entry name" value="START-like_dom_sf"/>
</dbReference>
<dbReference type="PANTHER" id="PTHR39332">
    <property type="entry name" value="BLL4707 PROTEIN"/>
    <property type="match status" value="1"/>
</dbReference>
<evidence type="ECO:0000313" key="2">
    <source>
        <dbReference type="EMBL" id="GAB34875.1"/>
    </source>
</evidence>
<reference evidence="2" key="1">
    <citation type="submission" date="2012-02" db="EMBL/GenBank/DDBJ databases">
        <title>Whole genome shotgun sequence of Gordonia otitidis NBRC 100426.</title>
        <authorList>
            <person name="Yoshida I."/>
            <person name="Hosoyama A."/>
            <person name="Tsuchikane K."/>
            <person name="Katsumata H."/>
            <person name="Yamazaki S."/>
            <person name="Fujita N."/>
        </authorList>
    </citation>
    <scope>NUCLEOTIDE SEQUENCE [LARGE SCALE GENOMIC DNA]</scope>
    <source>
        <strain evidence="2">NBRC 100426</strain>
    </source>
</reference>
<dbReference type="PANTHER" id="PTHR39332:SF7">
    <property type="entry name" value="SRPBCC FAMILY PROTEIN"/>
    <property type="match status" value="1"/>
</dbReference>
<gene>
    <name evidence="2" type="ORF">GOOTI_128_00180</name>
</gene>
<dbReference type="Proteomes" id="UP000005038">
    <property type="component" value="Unassembled WGS sequence"/>
</dbReference>
<dbReference type="Gene3D" id="3.30.530.20">
    <property type="match status" value="1"/>
</dbReference>
<feature type="domain" description="Tyrosine specific protein phosphatases" evidence="1">
    <location>
        <begin position="121"/>
        <end position="157"/>
    </location>
</feature>
<dbReference type="Pfam" id="PF10604">
    <property type="entry name" value="Polyketide_cyc2"/>
    <property type="match status" value="1"/>
</dbReference>
<dbReference type="PROSITE" id="PS50056">
    <property type="entry name" value="TYR_PHOSPHATASE_2"/>
    <property type="match status" value="1"/>
</dbReference>
<evidence type="ECO:0000259" key="1">
    <source>
        <dbReference type="PROSITE" id="PS50056"/>
    </source>
</evidence>
<name>H5TN17_GORO1</name>
<dbReference type="SUPFAM" id="SSF55961">
    <property type="entry name" value="Bet v1-like"/>
    <property type="match status" value="1"/>
</dbReference>
<dbReference type="InterPro" id="IPR019587">
    <property type="entry name" value="Polyketide_cyclase/dehydratase"/>
</dbReference>
<dbReference type="InterPro" id="IPR026893">
    <property type="entry name" value="Tyr/Ser_Pase_IphP-type"/>
</dbReference>
<protein>
    <recommendedName>
        <fullName evidence="1">Tyrosine specific protein phosphatases domain-containing protein</fullName>
    </recommendedName>
</protein>
<organism evidence="2 3">
    <name type="scientific">Gordonia otitidis (strain DSM 44809 / CCUG 52243 / JCM 12355 / NBRC 100426 / IFM 10032)</name>
    <dbReference type="NCBI Taxonomy" id="1108044"/>
    <lineage>
        <taxon>Bacteria</taxon>
        <taxon>Bacillati</taxon>
        <taxon>Actinomycetota</taxon>
        <taxon>Actinomycetes</taxon>
        <taxon>Mycobacteriales</taxon>
        <taxon>Gordoniaceae</taxon>
        <taxon>Gordonia</taxon>
    </lineage>
</organism>
<dbReference type="SUPFAM" id="SSF52799">
    <property type="entry name" value="(Phosphotyrosine protein) phosphatases II"/>
    <property type="match status" value="1"/>
</dbReference>
<accession>H5TN17</accession>
<dbReference type="Gene3D" id="3.90.190.10">
    <property type="entry name" value="Protein tyrosine phosphatase superfamily"/>
    <property type="match status" value="1"/>
</dbReference>
<dbReference type="PROSITE" id="PS00383">
    <property type="entry name" value="TYR_PHOSPHATASE_1"/>
    <property type="match status" value="1"/>
</dbReference>
<dbReference type="AlphaFoldDB" id="H5TN17"/>
<keyword evidence="3" id="KW-1185">Reference proteome</keyword>
<dbReference type="CDD" id="cd07821">
    <property type="entry name" value="PYR_PYL_RCAR_like"/>
    <property type="match status" value="1"/>
</dbReference>
<comment type="caution">
    <text evidence="2">The sequence shown here is derived from an EMBL/GenBank/DDBJ whole genome shotgun (WGS) entry which is preliminary data.</text>
</comment>